<dbReference type="EMBL" id="CP013236">
    <property type="protein sequence ID" value="AMP15503.1"/>
    <property type="molecule type" value="Genomic_DNA"/>
</dbReference>
<name>A0ABM5Z8C7_9BURK</name>
<keyword evidence="3" id="KW-1185">Reference proteome</keyword>
<proteinExistence type="predicted"/>
<sequence length="405" mass="45339">MGLTKTAMMESEARGWDAPDSWVCAECIEDPFLKVLITENAEACECSYCGHTSDTPTAAPAACVMEAIADTVFYWYGAPQDIGVPYEDGEWAVQTSDTAEVLRELELDCQDQFYDDVLSGFHNSCWADCSEGFWAASRQNQLLPRAWKSFVKTVKHQTRFHFLAQKDGVAYDRDYLTPDELLSSIAEHLRKFGMLREIPGGSAIFRCRVRNPHDEWDLDEAQLGAPPSERASAGRMNPAGISYFYGAFEPGTAIGEVVAHPPTVVALGAFMTTDPLTIADLTKLPPIPSVFDGSQRDEREAILFLWEFTRQVSRPIQKNGMEHIEYVPSQVVCEYLAQVFEIDGEGRRLDGIIYPSSIKPGHNNIVLFPSERSWKNKFDGLAFVDSRLVFLEDWNKLTTALSMTS</sequence>
<gene>
    <name evidence="2" type="ORF">CPter291_3266</name>
</gene>
<feature type="domain" description="RES" evidence="1">
    <location>
        <begin position="219"/>
        <end position="373"/>
    </location>
</feature>
<accession>A0ABM5Z8C7</accession>
<dbReference type="Proteomes" id="UP000074914">
    <property type="component" value="Chromosome"/>
</dbReference>
<evidence type="ECO:0000259" key="1">
    <source>
        <dbReference type="SMART" id="SM00953"/>
    </source>
</evidence>
<evidence type="ECO:0000313" key="3">
    <source>
        <dbReference type="Proteomes" id="UP000074914"/>
    </source>
</evidence>
<dbReference type="Pfam" id="PF08808">
    <property type="entry name" value="RES"/>
    <property type="match status" value="1"/>
</dbReference>
<dbReference type="InterPro" id="IPR014914">
    <property type="entry name" value="RES_dom"/>
</dbReference>
<evidence type="ECO:0000313" key="2">
    <source>
        <dbReference type="EMBL" id="AMP15503.1"/>
    </source>
</evidence>
<dbReference type="SMART" id="SM00953">
    <property type="entry name" value="RES"/>
    <property type="match status" value="1"/>
</dbReference>
<dbReference type="RefSeq" id="WP_082807127.1">
    <property type="nucleotide sequence ID" value="NZ_CP013236.1"/>
</dbReference>
<dbReference type="InterPro" id="IPR041206">
    <property type="entry name" value="HEPN/RES_NTD1"/>
</dbReference>
<dbReference type="Pfam" id="PF18870">
    <property type="entry name" value="HEPN_RES_NTD1"/>
    <property type="match status" value="1"/>
</dbReference>
<reference evidence="2 3" key="1">
    <citation type="submission" date="2015-11" db="EMBL/GenBank/DDBJ databases">
        <title>Exploring the genomic traits of fungus-feeding bacterial genus Collimonas.</title>
        <authorList>
            <person name="Song C."/>
            <person name="Schmidt R."/>
            <person name="de Jager V."/>
            <person name="Krzyzanowska D."/>
            <person name="Jongedijk E."/>
            <person name="Cankar K."/>
            <person name="Beekwilder J."/>
            <person name="van Veen A."/>
            <person name="de Boer W."/>
            <person name="van Veen J.A."/>
            <person name="Garbeva P."/>
        </authorList>
    </citation>
    <scope>NUCLEOTIDE SEQUENCE [LARGE SCALE GENOMIC DNA]</scope>
    <source>
        <strain evidence="2 3">Ter291</strain>
    </source>
</reference>
<protein>
    <submittedName>
        <fullName evidence="2">RES domain protein</fullName>
    </submittedName>
</protein>
<organism evidence="2 3">
    <name type="scientific">Collimonas pratensis</name>
    <dbReference type="NCBI Taxonomy" id="279113"/>
    <lineage>
        <taxon>Bacteria</taxon>
        <taxon>Pseudomonadati</taxon>
        <taxon>Pseudomonadota</taxon>
        <taxon>Betaproteobacteria</taxon>
        <taxon>Burkholderiales</taxon>
        <taxon>Oxalobacteraceae</taxon>
        <taxon>Collimonas</taxon>
    </lineage>
</organism>